<dbReference type="OrthoDB" id="9915050at2"/>
<comment type="caution">
    <text evidence="1">The sequence shown here is derived from an EMBL/GenBank/DDBJ whole genome shotgun (WGS) entry which is preliminary data.</text>
</comment>
<dbReference type="Proteomes" id="UP000037773">
    <property type="component" value="Unassembled WGS sequence"/>
</dbReference>
<evidence type="ECO:0000313" key="2">
    <source>
        <dbReference type="Proteomes" id="UP000037773"/>
    </source>
</evidence>
<proteinExistence type="predicted"/>
<evidence type="ECO:0000313" key="1">
    <source>
        <dbReference type="EMBL" id="KOT41658.1"/>
    </source>
</evidence>
<dbReference type="AlphaFoldDB" id="A0A0M8QKK0"/>
<organism evidence="1 2">
    <name type="scientific">Streptomyces caelestis</name>
    <dbReference type="NCBI Taxonomy" id="36816"/>
    <lineage>
        <taxon>Bacteria</taxon>
        <taxon>Bacillati</taxon>
        <taxon>Actinomycetota</taxon>
        <taxon>Actinomycetes</taxon>
        <taxon>Kitasatosporales</taxon>
        <taxon>Streptomycetaceae</taxon>
        <taxon>Streptomyces</taxon>
    </lineage>
</organism>
<name>A0A0M8QKK0_9ACTN</name>
<gene>
    <name evidence="1" type="ORF">ADK41_09955</name>
</gene>
<accession>A0A0M8QKK0</accession>
<reference evidence="1 2" key="1">
    <citation type="submission" date="2015-07" db="EMBL/GenBank/DDBJ databases">
        <authorList>
            <person name="Noorani M."/>
        </authorList>
    </citation>
    <scope>NUCLEOTIDE SEQUENCE [LARGE SCALE GENOMIC DNA]</scope>
    <source>
        <strain evidence="1 2">NRRL B-24567</strain>
    </source>
</reference>
<dbReference type="EMBL" id="LGCN01000096">
    <property type="protein sequence ID" value="KOT41658.1"/>
    <property type="molecule type" value="Genomic_DNA"/>
</dbReference>
<keyword evidence="2" id="KW-1185">Reference proteome</keyword>
<sequence>MLKHIEAMGARMVALVAPSLTAEAAAAEVCYDEYSHCARGCNWGRNRLAYDRICNGQYRYTWYADCGTCAD</sequence>
<dbReference type="PATRIC" id="fig|36816.3.peg.2147"/>
<dbReference type="RefSeq" id="WP_030819230.1">
    <property type="nucleotide sequence ID" value="NZ_LGCN01000096.1"/>
</dbReference>
<protein>
    <submittedName>
        <fullName evidence="1">Uncharacterized protein</fullName>
    </submittedName>
</protein>